<feature type="compositionally biased region" description="Basic and acidic residues" evidence="5">
    <location>
        <begin position="918"/>
        <end position="931"/>
    </location>
</feature>
<feature type="region of interest" description="Disordered" evidence="5">
    <location>
        <begin position="1093"/>
        <end position="1140"/>
    </location>
</feature>
<feature type="compositionally biased region" description="Polar residues" evidence="5">
    <location>
        <begin position="772"/>
        <end position="781"/>
    </location>
</feature>
<dbReference type="PRINTS" id="PR00153">
    <property type="entry name" value="CSAPPISMRASE"/>
</dbReference>
<organism evidence="7 8">
    <name type="scientific">Cottoperca gobio</name>
    <name type="common">Frogmouth</name>
    <name type="synonym">Aphritis gobio</name>
    <dbReference type="NCBI Taxonomy" id="56716"/>
    <lineage>
        <taxon>Eukaryota</taxon>
        <taxon>Metazoa</taxon>
        <taxon>Chordata</taxon>
        <taxon>Craniata</taxon>
        <taxon>Vertebrata</taxon>
        <taxon>Euteleostomi</taxon>
        <taxon>Actinopterygii</taxon>
        <taxon>Neopterygii</taxon>
        <taxon>Teleostei</taxon>
        <taxon>Neoteleostei</taxon>
        <taxon>Acanthomorphata</taxon>
        <taxon>Eupercaria</taxon>
        <taxon>Perciformes</taxon>
        <taxon>Notothenioidei</taxon>
        <taxon>Bovichtidae</taxon>
        <taxon>Cottoperca</taxon>
    </lineage>
</organism>
<feature type="region of interest" description="Disordered" evidence="5">
    <location>
        <begin position="668"/>
        <end position="745"/>
    </location>
</feature>
<dbReference type="CTD" id="4820"/>
<feature type="compositionally biased region" description="Basic and acidic residues" evidence="5">
    <location>
        <begin position="283"/>
        <end position="301"/>
    </location>
</feature>
<feature type="compositionally biased region" description="Polar residues" evidence="5">
    <location>
        <begin position="1166"/>
        <end position="1175"/>
    </location>
</feature>
<feature type="compositionally biased region" description="Basic residues" evidence="5">
    <location>
        <begin position="565"/>
        <end position="595"/>
    </location>
</feature>
<dbReference type="GeneID" id="115025269"/>
<evidence type="ECO:0000313" key="7">
    <source>
        <dbReference type="Proteomes" id="UP000504630"/>
    </source>
</evidence>
<dbReference type="Pfam" id="PF00160">
    <property type="entry name" value="Pro_isomerase"/>
    <property type="match status" value="1"/>
</dbReference>
<feature type="compositionally biased region" description="Basic residues" evidence="5">
    <location>
        <begin position="699"/>
        <end position="719"/>
    </location>
</feature>
<feature type="compositionally biased region" description="Polar residues" evidence="5">
    <location>
        <begin position="668"/>
        <end position="683"/>
    </location>
</feature>
<feature type="compositionally biased region" description="Basic and acidic residues" evidence="5">
    <location>
        <begin position="398"/>
        <end position="417"/>
    </location>
</feature>
<dbReference type="InterPro" id="IPR029000">
    <property type="entry name" value="Cyclophilin-like_dom_sf"/>
</dbReference>
<evidence type="ECO:0000256" key="2">
    <source>
        <dbReference type="ARBA" id="ARBA00013194"/>
    </source>
</evidence>
<proteinExistence type="predicted"/>
<evidence type="ECO:0000256" key="4">
    <source>
        <dbReference type="ARBA" id="ARBA00023235"/>
    </source>
</evidence>
<dbReference type="PANTHER" id="PTHR11071:SF257">
    <property type="entry name" value="NK-TUMOR RECOGNITION PROTEIN"/>
    <property type="match status" value="1"/>
</dbReference>
<feature type="compositionally biased region" description="Acidic residues" evidence="5">
    <location>
        <begin position="883"/>
        <end position="893"/>
    </location>
</feature>
<dbReference type="OrthoDB" id="9909290at2759"/>
<feature type="compositionally biased region" description="Basic residues" evidence="5">
    <location>
        <begin position="1243"/>
        <end position="1260"/>
    </location>
</feature>
<dbReference type="GO" id="GO:0016018">
    <property type="term" value="F:cyclosporin A binding"/>
    <property type="evidence" value="ECO:0007669"/>
    <property type="project" value="TreeGrafter"/>
</dbReference>
<feature type="compositionally biased region" description="Basic and acidic residues" evidence="5">
    <location>
        <begin position="985"/>
        <end position="1002"/>
    </location>
</feature>
<dbReference type="InParanoid" id="A0A6J2RQH2"/>
<keyword evidence="3" id="KW-0697">Rotamase</keyword>
<accession>A0A6J2RQH2</accession>
<feature type="compositionally biased region" description="Low complexity" evidence="5">
    <location>
        <begin position="494"/>
        <end position="503"/>
    </location>
</feature>
<sequence length="1371" mass="155142">MLYIVTQSVITMGVKDRPQCYFDVELNREPVGRIVFQLFSDVCPKTSRNFLCLCTGEKGTGKVTEKKLCYKGSTFHRVVKNFMVQGGDFTEGNGRGGESIFGGYFEDENFLLKHDKAFLLSMANRGKDTNGSQFFITTKVAPHLDGVHVVFGLVISGFEVIKKVEGLKTDSASRPYADVRVMDCGQLITKSANDVLEGKRKRTSHSADSSLNSQDSSSQFSSSFGSESDEQHKHHKHKRQARSKRSKRKRRESKEKNIDVLPSKQSSPSPVESEILQGDIEAEGEKEPSGRREKLVVRPEEIPPVPENRFLLRRDMPSQEVKTEIVEKEETSLSTEPKPAVSKSGRKIKGRGTMRYHTPTRSKSRSASVEERGSSETPPHWKEEMKRTKVYQPPSIERWTKGDKLNDHSSSRWDNRSDSAWSRSPPHSSDRSSERSSLHRQQKKEKKKAKHKKKAKKGKRGKKKSSKNKPQEPLPSVGDRPVSSERKSRRSRSPSRSSSNQHDSSTRRRRRSSLSFRVSRSYSRSYASSQSRSRGRSRSYSRSRSLSRSRSRSLSRSRSQSYSRSRSRSRYRSRSLSPSRKKSSSRSPRKRKSRKPKADAMMPKKLPDSKVTPVPRLPSVPAPEIAPVIPMSDSPPPSRWKPGQKPWKPSYIHIQENKVKVAPSFSTGQTVGSVTEKAQTSATPKCLPGDKPAGLSHSRSSRSKSYSRSRSRSYSRSRSPHQYNSRSSSCSRSDSENSQKTCSNKKNSLDKEWKEYYSSLRRVKNVDKYISLDSTQDVQSGSEKRAGCENSPDISVSKTNVSQDQETKQCSSMPAECFNSRCEWDSDSDRVSQSNSAALSKKQKQAVQSSESVDKKLSALTAWNSESDSENIASRILAISEKEEGEASSESEYETSRKTSEAVVALAPKISAAAASVRPEKSPEKAAEPEKHKSKKKAKRKHKRKRRRESSKDKGKRSKRKHQKLKETFHWQPPLEFGEEEEEDESKREKHSPGRVVKERPGVDGMNEKLTSLNKNPKQEKKRVQQRAKECINKNPKHTESHLQTSNRNGADCPGITEQQSLDDMDICTPEHEAEIVEPQVTQLNNAAGLTLKSTSKSLEMPSGDDALPHSREPPSLTSTAAAGLQDESTGKPTGTAVHFKWRPLKGMSALQNVNVPPVTAKTAHLQESQNTNAQGVRMEIKSQSRVRPGSLFDEVRKTARLNQRPRNEESSSEERSPSVGNTRGTSRARSPKKKSRSDPSHRSRSRGWSHSSSRSRSRSRSSSYSSRSRSRSRRRRGRGRSRSRSTTYRTYRSHSRTYSRSHSRSRSYNRRRRSRSDSYDSYSSRSRSASRRRGRRRSDSYRSSHRRSRSYRSSSRSSSRRSHSRSSRYS</sequence>
<feature type="compositionally biased region" description="Basic and acidic residues" evidence="5">
    <location>
        <begin position="368"/>
        <end position="387"/>
    </location>
</feature>
<protein>
    <recommendedName>
        <fullName evidence="2">peptidylprolyl isomerase</fullName>
        <ecNumber evidence="2">5.2.1.8</ecNumber>
    </recommendedName>
</protein>
<feature type="compositionally biased region" description="Basic and acidic residues" evidence="5">
    <location>
        <begin position="428"/>
        <end position="437"/>
    </location>
</feature>
<keyword evidence="4" id="KW-0413">Isomerase</keyword>
<feature type="compositionally biased region" description="Basic residues" evidence="5">
    <location>
        <begin position="932"/>
        <end position="964"/>
    </location>
</feature>
<dbReference type="GO" id="GO:0003755">
    <property type="term" value="F:peptidyl-prolyl cis-trans isomerase activity"/>
    <property type="evidence" value="ECO:0007669"/>
    <property type="project" value="UniProtKB-KW"/>
</dbReference>
<dbReference type="RefSeq" id="XP_029313188.1">
    <property type="nucleotide sequence ID" value="XM_029457328.1"/>
</dbReference>
<evidence type="ECO:0000313" key="8">
    <source>
        <dbReference type="RefSeq" id="XP_029313188.1"/>
    </source>
</evidence>
<feature type="compositionally biased region" description="Basic residues" evidence="5">
    <location>
        <begin position="1359"/>
        <end position="1371"/>
    </location>
</feature>
<feature type="compositionally biased region" description="Low complexity" evidence="5">
    <location>
        <begin position="206"/>
        <end position="226"/>
    </location>
</feature>
<name>A0A6J2RQH2_COTGO</name>
<dbReference type="PROSITE" id="PS00170">
    <property type="entry name" value="CSA_PPIASE_1"/>
    <property type="match status" value="1"/>
</dbReference>
<feature type="compositionally biased region" description="Basic residues" evidence="5">
    <location>
        <begin position="1292"/>
        <end position="1315"/>
    </location>
</feature>
<evidence type="ECO:0000259" key="6">
    <source>
        <dbReference type="PROSITE" id="PS50072"/>
    </source>
</evidence>
<dbReference type="KEGG" id="cgob:115025269"/>
<feature type="compositionally biased region" description="Basic residues" evidence="5">
    <location>
        <begin position="233"/>
        <end position="251"/>
    </location>
</feature>
<dbReference type="FunFam" id="2.40.100.10:FF:000005">
    <property type="entry name" value="Peptidyl-prolyl cis-trans isomerase G"/>
    <property type="match status" value="1"/>
</dbReference>
<feature type="region of interest" description="Disordered" evidence="5">
    <location>
        <begin position="768"/>
        <end position="1058"/>
    </location>
</feature>
<dbReference type="Proteomes" id="UP000504630">
    <property type="component" value="Chromosome 20"/>
</dbReference>
<feature type="region of interest" description="Disordered" evidence="5">
    <location>
        <begin position="195"/>
        <end position="301"/>
    </location>
</feature>
<feature type="compositionally biased region" description="Polar residues" evidence="5">
    <location>
        <begin position="1116"/>
        <end position="1133"/>
    </location>
</feature>
<dbReference type="GO" id="GO:0005739">
    <property type="term" value="C:mitochondrion"/>
    <property type="evidence" value="ECO:0007669"/>
    <property type="project" value="TreeGrafter"/>
</dbReference>
<gene>
    <name evidence="8" type="primary">nktr</name>
</gene>
<keyword evidence="7" id="KW-1185">Reference proteome</keyword>
<feature type="region of interest" description="Disordered" evidence="5">
    <location>
        <begin position="1153"/>
        <end position="1371"/>
    </location>
</feature>
<comment type="catalytic activity">
    <reaction evidence="1">
        <text>[protein]-peptidylproline (omega=180) = [protein]-peptidylproline (omega=0)</text>
        <dbReference type="Rhea" id="RHEA:16237"/>
        <dbReference type="Rhea" id="RHEA-COMP:10747"/>
        <dbReference type="Rhea" id="RHEA-COMP:10748"/>
        <dbReference type="ChEBI" id="CHEBI:83833"/>
        <dbReference type="ChEBI" id="CHEBI:83834"/>
        <dbReference type="EC" id="5.2.1.8"/>
    </reaction>
</comment>
<dbReference type="PROSITE" id="PS50072">
    <property type="entry name" value="CSA_PPIASE_2"/>
    <property type="match status" value="1"/>
</dbReference>
<dbReference type="InterPro" id="IPR020892">
    <property type="entry name" value="Cyclophilin-type_PPIase_CS"/>
</dbReference>
<dbReference type="SUPFAM" id="SSF50891">
    <property type="entry name" value="Cyclophilin-like"/>
    <property type="match status" value="1"/>
</dbReference>
<feature type="compositionally biased region" description="Low complexity" evidence="5">
    <location>
        <begin position="513"/>
        <end position="532"/>
    </location>
</feature>
<dbReference type="PANTHER" id="PTHR11071">
    <property type="entry name" value="PEPTIDYL-PROLYL CIS-TRANS ISOMERASE"/>
    <property type="match status" value="1"/>
</dbReference>
<dbReference type="Gene3D" id="2.40.100.10">
    <property type="entry name" value="Cyclophilin-like"/>
    <property type="match status" value="1"/>
</dbReference>
<dbReference type="FunCoup" id="A0A6J2RQH2">
    <property type="interactions" value="932"/>
</dbReference>
<feature type="compositionally biased region" description="Basic residues" evidence="5">
    <location>
        <begin position="1269"/>
        <end position="1284"/>
    </location>
</feature>
<feature type="compositionally biased region" description="Low complexity" evidence="5">
    <location>
        <begin position="724"/>
        <end position="738"/>
    </location>
</feature>
<dbReference type="EC" id="5.2.1.8" evidence="2"/>
<feature type="compositionally biased region" description="Polar residues" evidence="5">
    <location>
        <begin position="792"/>
        <end position="812"/>
    </location>
</feature>
<reference evidence="8" key="1">
    <citation type="submission" date="2025-08" db="UniProtKB">
        <authorList>
            <consortium name="RefSeq"/>
        </authorList>
    </citation>
    <scope>IDENTIFICATION</scope>
</reference>
<feature type="region of interest" description="Disordered" evidence="5">
    <location>
        <begin position="324"/>
        <end position="648"/>
    </location>
</feature>
<feature type="compositionally biased region" description="Basic residues" evidence="5">
    <location>
        <begin position="533"/>
        <end position="555"/>
    </location>
</feature>
<feature type="compositionally biased region" description="Basic and acidic residues" evidence="5">
    <location>
        <begin position="1206"/>
        <end position="1217"/>
    </location>
</feature>
<feature type="compositionally biased region" description="Basic residues" evidence="5">
    <location>
        <begin position="344"/>
        <end position="364"/>
    </location>
</feature>
<feature type="compositionally biased region" description="Low complexity" evidence="5">
    <location>
        <begin position="902"/>
        <end position="917"/>
    </location>
</feature>
<feature type="compositionally biased region" description="Polar residues" evidence="5">
    <location>
        <begin position="861"/>
        <end position="872"/>
    </location>
</feature>
<evidence type="ECO:0000256" key="1">
    <source>
        <dbReference type="ARBA" id="ARBA00000971"/>
    </source>
</evidence>
<dbReference type="InterPro" id="IPR002130">
    <property type="entry name" value="Cyclophilin-type_PPIase_dom"/>
</dbReference>
<feature type="compositionally biased region" description="Basic residues" evidence="5">
    <location>
        <begin position="438"/>
        <end position="467"/>
    </location>
</feature>
<feature type="domain" description="PPIase cyclophilin-type" evidence="6">
    <location>
        <begin position="21"/>
        <end position="186"/>
    </location>
</feature>
<dbReference type="GO" id="GO:0006457">
    <property type="term" value="P:protein folding"/>
    <property type="evidence" value="ECO:0007669"/>
    <property type="project" value="InterPro"/>
</dbReference>
<evidence type="ECO:0000256" key="3">
    <source>
        <dbReference type="ARBA" id="ARBA00023110"/>
    </source>
</evidence>
<feature type="compositionally biased region" description="Basic and acidic residues" evidence="5">
    <location>
        <begin position="1017"/>
        <end position="1041"/>
    </location>
</feature>
<evidence type="ECO:0000256" key="5">
    <source>
        <dbReference type="SAM" id="MobiDB-lite"/>
    </source>
</evidence>